<evidence type="ECO:0000256" key="8">
    <source>
        <dbReference type="ARBA" id="ARBA00022989"/>
    </source>
</evidence>
<evidence type="ECO:0000256" key="9">
    <source>
        <dbReference type="ARBA" id="ARBA00023065"/>
    </source>
</evidence>
<dbReference type="InterPro" id="IPR021727">
    <property type="entry name" value="DUF3299"/>
</dbReference>
<keyword evidence="4" id="KW-0813">Transport</keyword>
<comment type="function">
    <text evidence="1">Efflux system for nickel and cobalt.</text>
</comment>
<comment type="subcellular location">
    <subcellularLocation>
        <location evidence="2">Cell membrane</location>
        <topology evidence="2">Multi-pass membrane protein</topology>
    </subcellularLocation>
</comment>
<organism evidence="14 15">
    <name type="scientific">Adonisia turfae CCMR0082</name>
    <dbReference type="NCBI Taxonomy" id="2304604"/>
    <lineage>
        <taxon>Bacteria</taxon>
        <taxon>Bacillati</taxon>
        <taxon>Cyanobacteriota</taxon>
        <taxon>Adonisia</taxon>
        <taxon>Adonisia turfae</taxon>
    </lineage>
</organism>
<dbReference type="EMBL" id="QZCE01000002">
    <property type="protein sequence ID" value="NEZ63040.1"/>
    <property type="molecule type" value="Genomic_DNA"/>
</dbReference>
<feature type="transmembrane region" description="Helical" evidence="13">
    <location>
        <begin position="278"/>
        <end position="297"/>
    </location>
</feature>
<dbReference type="Pfam" id="PF11736">
    <property type="entry name" value="DUF3299"/>
    <property type="match status" value="1"/>
</dbReference>
<dbReference type="InterPro" id="IPR051224">
    <property type="entry name" value="NiCoT_RcnA"/>
</dbReference>
<dbReference type="GO" id="GO:0006824">
    <property type="term" value="P:cobalt ion transport"/>
    <property type="evidence" value="ECO:0007669"/>
    <property type="project" value="UniProtKB-KW"/>
</dbReference>
<evidence type="ECO:0000256" key="1">
    <source>
        <dbReference type="ARBA" id="ARBA00002510"/>
    </source>
</evidence>
<accession>A0A6M0S3Z9</accession>
<evidence type="ECO:0000256" key="12">
    <source>
        <dbReference type="ARBA" id="ARBA00023285"/>
    </source>
</evidence>
<keyword evidence="6" id="KW-0533">Nickel</keyword>
<dbReference type="PANTHER" id="PTHR40659:SF1">
    <property type="entry name" value="NICKEL_COBALT EFFLUX SYSTEM RCNA"/>
    <property type="match status" value="1"/>
</dbReference>
<sequence length="533" mass="58358">MDNPARYQRWWRYIIGFLLGILLVFASAYPVAAQQPQPQPITWQDLQPETTRLQNPYGHLSIDQAYELSMLVRLQLWLDQNETYPEELETEEVQRLRQDLEEQGLDVDKLLTQVDQAQAYWQEKSQSTNTVLEEQSVNLSGYVLPLTWDQEQRVTQFLLVPYVGACIHVPPPPPNQIVYVNPPVAIAAPGLFAPVSVTGQLRRQPASYDLFRVDGSRAVDVSYALTPTDIALNQTDSVNPQPPQVVIPAGPIWKTLPVRVSAILTQAMGNLHSQRSTGAFLLGLLMAFSYGVLHTLGPGHGKAVIISYFVGKGGSLRRGITMGVRIAVFHVLSAIIVVVLTDTIVRQTGGGTSENYQIVQLISYGAIAIIGAWLLWQSFPAARKSHPVTPEVILSPSLTHQVLATPPPQAKQTKTRLCNCLTCNDREGGGWLSLAVGAVPCSGALLVLLYGLANNLLWPSVAMVLAISAGMAITLAWIGTMAIMGRQYADRRLGKRRQQFTLWLRVLGASCVMLLGLGLFGITLASSSVLATL</sequence>
<feature type="transmembrane region" description="Helical" evidence="13">
    <location>
        <begin position="431"/>
        <end position="450"/>
    </location>
</feature>
<evidence type="ECO:0000256" key="6">
    <source>
        <dbReference type="ARBA" id="ARBA00022596"/>
    </source>
</evidence>
<reference evidence="14 15" key="1">
    <citation type="journal article" date="2020" name="Microb. Ecol.">
        <title>Ecogenomics of the Marine Benthic Filamentous Cyanobacterium Adonisia.</title>
        <authorList>
            <person name="Walter J.M."/>
            <person name="Coutinho F.H."/>
            <person name="Leomil L."/>
            <person name="Hargreaves P.I."/>
            <person name="Campeao M.E."/>
            <person name="Vieira V.V."/>
            <person name="Silva B.S."/>
            <person name="Fistarol G.O."/>
            <person name="Salomon P.S."/>
            <person name="Sawabe T."/>
            <person name="Mino S."/>
            <person name="Hosokawa M."/>
            <person name="Miyashita H."/>
            <person name="Maruyama F."/>
            <person name="van Verk M.C."/>
            <person name="Dutilh B.E."/>
            <person name="Thompson C.C."/>
            <person name="Thompson F.L."/>
        </authorList>
    </citation>
    <scope>NUCLEOTIDE SEQUENCE [LARGE SCALE GENOMIC DNA]</scope>
    <source>
        <strain evidence="14 15">CCMR0082</strain>
    </source>
</reference>
<evidence type="ECO:0000313" key="14">
    <source>
        <dbReference type="EMBL" id="NEZ63040.1"/>
    </source>
</evidence>
<feature type="transmembrane region" description="Helical" evidence="13">
    <location>
        <begin position="326"/>
        <end position="345"/>
    </location>
</feature>
<dbReference type="AlphaFoldDB" id="A0A6M0S3Z9"/>
<feature type="transmembrane region" description="Helical" evidence="13">
    <location>
        <begin position="502"/>
        <end position="525"/>
    </location>
</feature>
<keyword evidence="12" id="KW-0170">Cobalt</keyword>
<keyword evidence="7 13" id="KW-0812">Transmembrane</keyword>
<proteinExistence type="predicted"/>
<evidence type="ECO:0000256" key="2">
    <source>
        <dbReference type="ARBA" id="ARBA00004651"/>
    </source>
</evidence>
<gene>
    <name evidence="14" type="ORF">D0962_09645</name>
</gene>
<evidence type="ECO:0000313" key="15">
    <source>
        <dbReference type="Proteomes" id="UP000473574"/>
    </source>
</evidence>
<dbReference type="Gene3D" id="2.40.50.870">
    <property type="entry name" value="Protein of unknown function (DUF3299)"/>
    <property type="match status" value="1"/>
</dbReference>
<dbReference type="Pfam" id="PF03824">
    <property type="entry name" value="NicO"/>
    <property type="match status" value="1"/>
</dbReference>
<feature type="transmembrane region" description="Helical" evidence="13">
    <location>
        <begin position="456"/>
        <end position="481"/>
    </location>
</feature>
<dbReference type="InterPro" id="IPR011541">
    <property type="entry name" value="Ni/Co_transpt_high_affinity"/>
</dbReference>
<comment type="caution">
    <text evidence="14">The sequence shown here is derived from an EMBL/GenBank/DDBJ whole genome shotgun (WGS) entry which is preliminary data.</text>
</comment>
<dbReference type="RefSeq" id="WP_163662129.1">
    <property type="nucleotide sequence ID" value="NZ_QZCE01000002.1"/>
</dbReference>
<keyword evidence="11 13" id="KW-0472">Membrane</keyword>
<dbReference type="GO" id="GO:0015099">
    <property type="term" value="F:nickel cation transmembrane transporter activity"/>
    <property type="evidence" value="ECO:0007669"/>
    <property type="project" value="InterPro"/>
</dbReference>
<evidence type="ECO:0000256" key="7">
    <source>
        <dbReference type="ARBA" id="ARBA00022692"/>
    </source>
</evidence>
<keyword evidence="10" id="KW-0921">Nickel transport</keyword>
<evidence type="ECO:0000256" key="5">
    <source>
        <dbReference type="ARBA" id="ARBA00022475"/>
    </source>
</evidence>
<keyword evidence="9" id="KW-0406">Ion transport</keyword>
<dbReference type="GO" id="GO:0005886">
    <property type="term" value="C:plasma membrane"/>
    <property type="evidence" value="ECO:0007669"/>
    <property type="project" value="UniProtKB-SubCell"/>
</dbReference>
<keyword evidence="8 13" id="KW-1133">Transmembrane helix</keyword>
<evidence type="ECO:0000256" key="3">
    <source>
        <dbReference type="ARBA" id="ARBA00022426"/>
    </source>
</evidence>
<keyword evidence="5" id="KW-1003">Cell membrane</keyword>
<evidence type="ECO:0000256" key="4">
    <source>
        <dbReference type="ARBA" id="ARBA00022448"/>
    </source>
</evidence>
<dbReference type="Proteomes" id="UP000473574">
    <property type="component" value="Unassembled WGS sequence"/>
</dbReference>
<evidence type="ECO:0000256" key="11">
    <source>
        <dbReference type="ARBA" id="ARBA00023136"/>
    </source>
</evidence>
<dbReference type="GO" id="GO:0010045">
    <property type="term" value="P:response to nickel cation"/>
    <property type="evidence" value="ECO:0007669"/>
    <property type="project" value="TreeGrafter"/>
</dbReference>
<dbReference type="GO" id="GO:0046583">
    <property type="term" value="F:monoatomic cation efflux transmembrane transporter activity"/>
    <property type="evidence" value="ECO:0007669"/>
    <property type="project" value="TreeGrafter"/>
</dbReference>
<evidence type="ECO:0000256" key="13">
    <source>
        <dbReference type="SAM" id="Phobius"/>
    </source>
</evidence>
<feature type="transmembrane region" description="Helical" evidence="13">
    <location>
        <begin position="357"/>
        <end position="376"/>
    </location>
</feature>
<dbReference type="GO" id="GO:0032025">
    <property type="term" value="P:response to cobalt ion"/>
    <property type="evidence" value="ECO:0007669"/>
    <property type="project" value="TreeGrafter"/>
</dbReference>
<protein>
    <submittedName>
        <fullName evidence="14">DUF3299 domain-containing protein</fullName>
    </submittedName>
</protein>
<name>A0A6M0S3Z9_9CYAN</name>
<keyword evidence="3" id="KW-0171">Cobalt transport</keyword>
<evidence type="ECO:0000256" key="10">
    <source>
        <dbReference type="ARBA" id="ARBA00023112"/>
    </source>
</evidence>
<dbReference type="PANTHER" id="PTHR40659">
    <property type="entry name" value="NICKEL/COBALT EFFLUX SYSTEM RCNA"/>
    <property type="match status" value="1"/>
</dbReference>